<name>A0ABW2V7F1_9BACL</name>
<keyword evidence="2" id="KW-1133">Transmembrane helix</keyword>
<evidence type="ECO:0000259" key="3">
    <source>
        <dbReference type="Pfam" id="PF01551"/>
    </source>
</evidence>
<protein>
    <submittedName>
        <fullName evidence="4">Peptidoglycan DD-metalloendopeptidase family protein</fullName>
    </submittedName>
</protein>
<dbReference type="InterPro" id="IPR011055">
    <property type="entry name" value="Dup_hybrid_motif"/>
</dbReference>
<dbReference type="InterPro" id="IPR016047">
    <property type="entry name" value="M23ase_b-sheet_dom"/>
</dbReference>
<reference evidence="5" key="1">
    <citation type="journal article" date="2019" name="Int. J. Syst. Evol. Microbiol.">
        <title>The Global Catalogue of Microorganisms (GCM) 10K type strain sequencing project: providing services to taxonomists for standard genome sequencing and annotation.</title>
        <authorList>
            <consortium name="The Broad Institute Genomics Platform"/>
            <consortium name="The Broad Institute Genome Sequencing Center for Infectious Disease"/>
            <person name="Wu L."/>
            <person name="Ma J."/>
        </authorList>
    </citation>
    <scope>NUCLEOTIDE SEQUENCE [LARGE SCALE GENOMIC DNA]</scope>
    <source>
        <strain evidence="5">JCM 18657</strain>
    </source>
</reference>
<dbReference type="SUPFAM" id="SSF51261">
    <property type="entry name" value="Duplicated hybrid motif"/>
    <property type="match status" value="1"/>
</dbReference>
<dbReference type="InterPro" id="IPR050570">
    <property type="entry name" value="Cell_wall_metabolism_enzyme"/>
</dbReference>
<dbReference type="Pfam" id="PF01551">
    <property type="entry name" value="Peptidase_M23"/>
    <property type="match status" value="1"/>
</dbReference>
<evidence type="ECO:0000256" key="2">
    <source>
        <dbReference type="SAM" id="Phobius"/>
    </source>
</evidence>
<dbReference type="Proteomes" id="UP001596528">
    <property type="component" value="Unassembled WGS sequence"/>
</dbReference>
<evidence type="ECO:0000313" key="5">
    <source>
        <dbReference type="Proteomes" id="UP001596528"/>
    </source>
</evidence>
<dbReference type="PANTHER" id="PTHR21666">
    <property type="entry name" value="PEPTIDASE-RELATED"/>
    <property type="match status" value="1"/>
</dbReference>
<feature type="domain" description="M23ase beta-sheet core" evidence="3">
    <location>
        <begin position="136"/>
        <end position="236"/>
    </location>
</feature>
<dbReference type="PANTHER" id="PTHR21666:SF291">
    <property type="entry name" value="STAGE II SPORULATION PROTEIN Q"/>
    <property type="match status" value="1"/>
</dbReference>
<organism evidence="4 5">
    <name type="scientific">Paenibacillus thermoaerophilus</name>
    <dbReference type="NCBI Taxonomy" id="1215385"/>
    <lineage>
        <taxon>Bacteria</taxon>
        <taxon>Bacillati</taxon>
        <taxon>Bacillota</taxon>
        <taxon>Bacilli</taxon>
        <taxon>Bacillales</taxon>
        <taxon>Paenibacillaceae</taxon>
        <taxon>Paenibacillus</taxon>
    </lineage>
</organism>
<feature type="transmembrane region" description="Helical" evidence="2">
    <location>
        <begin position="38"/>
        <end position="58"/>
    </location>
</feature>
<proteinExistence type="predicted"/>
<feature type="region of interest" description="Disordered" evidence="1">
    <location>
        <begin position="1"/>
        <end position="25"/>
    </location>
</feature>
<dbReference type="EMBL" id="JBHTGQ010000039">
    <property type="protein sequence ID" value="MFC7751173.1"/>
    <property type="molecule type" value="Genomic_DNA"/>
</dbReference>
<sequence length="242" mass="25868">MSEQKQSSTHENKSAPSTHEGHAPAAPGAWRRLLAKKWVFPAVYMAAAAIILTLLWVYQNSGAPSEDSVDIPKTVTQDNGKTDDSLPANAGAGTETMRIPAAEGVAVEVVRPYFDSEAENGAKQAAVIQNGSEFTLHTGIDYQSKDGQPFDVLAALSGTVTRAETDPVVGKLVEITHPNGLVTVYQSLSEITVAKGVTVKQGDTIAKAGRNELEKDLGYHVHFEVRKGDSKESVNPAEYLNP</sequence>
<keyword evidence="2" id="KW-0472">Membrane</keyword>
<evidence type="ECO:0000256" key="1">
    <source>
        <dbReference type="SAM" id="MobiDB-lite"/>
    </source>
</evidence>
<dbReference type="CDD" id="cd12797">
    <property type="entry name" value="M23_peptidase"/>
    <property type="match status" value="1"/>
</dbReference>
<gene>
    <name evidence="4" type="ORF">ACFQWB_14735</name>
</gene>
<keyword evidence="2" id="KW-0812">Transmembrane</keyword>
<keyword evidence="5" id="KW-1185">Reference proteome</keyword>
<accession>A0ABW2V7F1</accession>
<evidence type="ECO:0000313" key="4">
    <source>
        <dbReference type="EMBL" id="MFC7751173.1"/>
    </source>
</evidence>
<comment type="caution">
    <text evidence="4">The sequence shown here is derived from an EMBL/GenBank/DDBJ whole genome shotgun (WGS) entry which is preliminary data.</text>
</comment>
<feature type="region of interest" description="Disordered" evidence="1">
    <location>
        <begin position="63"/>
        <end position="93"/>
    </location>
</feature>
<dbReference type="Gene3D" id="2.70.70.10">
    <property type="entry name" value="Glucose Permease (Domain IIA)"/>
    <property type="match status" value="1"/>
</dbReference>